<accession>A0A1R3ITM3</accession>
<evidence type="ECO:0000313" key="1">
    <source>
        <dbReference type="EMBL" id="OMO85923.1"/>
    </source>
</evidence>
<reference evidence="2" key="1">
    <citation type="submission" date="2013-09" db="EMBL/GenBank/DDBJ databases">
        <title>Corchorus olitorius genome sequencing.</title>
        <authorList>
            <person name="Alam M."/>
            <person name="Haque M.S."/>
            <person name="Islam M.S."/>
            <person name="Emdad E.M."/>
            <person name="Islam M.M."/>
            <person name="Ahmed B."/>
            <person name="Halim A."/>
            <person name="Hossen Q.M.M."/>
            <person name="Hossain M.Z."/>
            <person name="Ahmed R."/>
            <person name="Khan M.M."/>
            <person name="Islam R."/>
            <person name="Rashid M.M."/>
            <person name="Khan S.A."/>
            <person name="Rahman M.S."/>
            <person name="Alam M."/>
            <person name="Yahiya A.S."/>
            <person name="Khan M.S."/>
            <person name="Azam M.S."/>
            <person name="Haque T."/>
            <person name="Lashkar M.Z.H."/>
            <person name="Akhand A.I."/>
            <person name="Morshed G."/>
            <person name="Roy S."/>
            <person name="Uddin K.S."/>
            <person name="Rabeya T."/>
            <person name="Hossain A.S."/>
            <person name="Chowdhury A."/>
            <person name="Snigdha A.R."/>
            <person name="Mortoza M.S."/>
            <person name="Matin S.A."/>
            <person name="Hoque S.M.E."/>
            <person name="Islam M.K."/>
            <person name="Roy D.K."/>
            <person name="Haider R."/>
            <person name="Moosa M.M."/>
            <person name="Elias S.M."/>
            <person name="Hasan A.M."/>
            <person name="Jahan S."/>
            <person name="Shafiuddin M."/>
            <person name="Mahmood N."/>
            <person name="Shommy N.S."/>
        </authorList>
    </citation>
    <scope>NUCLEOTIDE SEQUENCE [LARGE SCALE GENOMIC DNA]</scope>
    <source>
        <strain evidence="2">cv. O-4</strain>
    </source>
</reference>
<proteinExistence type="predicted"/>
<dbReference type="Proteomes" id="UP000187203">
    <property type="component" value="Unassembled WGS sequence"/>
</dbReference>
<name>A0A1R3ITM3_9ROSI</name>
<dbReference type="EMBL" id="AWUE01017651">
    <property type="protein sequence ID" value="OMO85923.1"/>
    <property type="molecule type" value="Genomic_DNA"/>
</dbReference>
<comment type="caution">
    <text evidence="1">The sequence shown here is derived from an EMBL/GenBank/DDBJ whole genome shotgun (WGS) entry which is preliminary data.</text>
</comment>
<keyword evidence="2" id="KW-1185">Reference proteome</keyword>
<evidence type="ECO:0000313" key="2">
    <source>
        <dbReference type="Proteomes" id="UP000187203"/>
    </source>
</evidence>
<sequence>MVVRVELGVKRSRERYCGAEAAGFDNNYKKGVVFLEGGDKSCLGAVGLHREGCSFTSRLA</sequence>
<dbReference type="AlphaFoldDB" id="A0A1R3ITM3"/>
<gene>
    <name evidence="1" type="ORF">COLO4_21388</name>
</gene>
<organism evidence="1 2">
    <name type="scientific">Corchorus olitorius</name>
    <dbReference type="NCBI Taxonomy" id="93759"/>
    <lineage>
        <taxon>Eukaryota</taxon>
        <taxon>Viridiplantae</taxon>
        <taxon>Streptophyta</taxon>
        <taxon>Embryophyta</taxon>
        <taxon>Tracheophyta</taxon>
        <taxon>Spermatophyta</taxon>
        <taxon>Magnoliopsida</taxon>
        <taxon>eudicotyledons</taxon>
        <taxon>Gunneridae</taxon>
        <taxon>Pentapetalae</taxon>
        <taxon>rosids</taxon>
        <taxon>malvids</taxon>
        <taxon>Malvales</taxon>
        <taxon>Malvaceae</taxon>
        <taxon>Grewioideae</taxon>
        <taxon>Apeibeae</taxon>
        <taxon>Corchorus</taxon>
    </lineage>
</organism>
<protein>
    <submittedName>
        <fullName evidence="1">Uncharacterized protein</fullName>
    </submittedName>
</protein>